<dbReference type="AlphaFoldDB" id="A0A1I5PZ08"/>
<proteinExistence type="predicted"/>
<evidence type="ECO:0000313" key="2">
    <source>
        <dbReference type="Proteomes" id="UP000182624"/>
    </source>
</evidence>
<dbReference type="EMBL" id="FOXO01000001">
    <property type="protein sequence ID" value="SFP39303.1"/>
    <property type="molecule type" value="Genomic_DNA"/>
</dbReference>
<reference evidence="2" key="1">
    <citation type="submission" date="2016-10" db="EMBL/GenBank/DDBJ databases">
        <authorList>
            <person name="Varghese N."/>
            <person name="Submissions S."/>
        </authorList>
    </citation>
    <scope>NUCLEOTIDE SEQUENCE [LARGE SCALE GENOMIC DNA]</scope>
    <source>
        <strain evidence="2">P18</strain>
    </source>
</reference>
<sequence length="323" mass="37836">MSFYEGDALEKKIHHINKVTCEKEELMTEILRLESSTYPGDDIYQICIYYNDSDMPTVFGSHYVKESMAYLIERYLFGAEERKKEFPYNACEMVCEYFYPELLSTPEIIVAICELSLMHYHSGFEFFMLVSHLAKEGIHLKNLEEFYDYFDATVKAFLENHKVLLDEIDDNVNVMYPKGFPYMLVPNEYVKAYFEAGYSMRQHNHFFISALFKEKMPVEKIISWVETFPLPMFLDDIKHELYGAIDNLSMMPVPLAILQFFMTPSKGCPLLKYCRYSRIDVAEEAICTAKPWEQCKKDVQCPMAIYLTGFDIGKKEFTVNAKI</sequence>
<evidence type="ECO:0000313" key="1">
    <source>
        <dbReference type="EMBL" id="SFP39303.1"/>
    </source>
</evidence>
<accession>A0A1I5PZ08</accession>
<gene>
    <name evidence="1" type="ORF">SAMN04487928_101220</name>
</gene>
<name>A0A1I5PZ08_9FIRM</name>
<organism evidence="1 2">
    <name type="scientific">Butyrivibrio proteoclasticus</name>
    <dbReference type="NCBI Taxonomy" id="43305"/>
    <lineage>
        <taxon>Bacteria</taxon>
        <taxon>Bacillati</taxon>
        <taxon>Bacillota</taxon>
        <taxon>Clostridia</taxon>
        <taxon>Lachnospirales</taxon>
        <taxon>Lachnospiraceae</taxon>
        <taxon>Butyrivibrio</taxon>
    </lineage>
</organism>
<protein>
    <submittedName>
        <fullName evidence="1">Uncharacterized protein</fullName>
    </submittedName>
</protein>
<keyword evidence="2" id="KW-1185">Reference proteome</keyword>
<dbReference type="Proteomes" id="UP000182624">
    <property type="component" value="Unassembled WGS sequence"/>
</dbReference>